<reference evidence="12 13" key="2">
    <citation type="journal article" date="2019" name="Nat. Med.">
        <title>A library of human gut bacterial isolates paired with longitudinal multiomics data enables mechanistic microbiome research.</title>
        <authorList>
            <person name="Poyet M."/>
            <person name="Groussin M."/>
            <person name="Gibbons S.M."/>
            <person name="Avila-Pacheco J."/>
            <person name="Jiang X."/>
            <person name="Kearney S.M."/>
            <person name="Perrotta A.R."/>
            <person name="Berdy B."/>
            <person name="Zhao S."/>
            <person name="Lieberman T.D."/>
            <person name="Swanson P.K."/>
            <person name="Smith M."/>
            <person name="Roesemann S."/>
            <person name="Alexander J.E."/>
            <person name="Rich S.A."/>
            <person name="Livny J."/>
            <person name="Vlamakis H."/>
            <person name="Clish C."/>
            <person name="Bullock K."/>
            <person name="Deik A."/>
            <person name="Scott J."/>
            <person name="Pierce K.A."/>
            <person name="Xavier R.J."/>
            <person name="Alm E.J."/>
        </authorList>
    </citation>
    <scope>NUCLEOTIDE SEQUENCE [LARGE SCALE GENOMIC DNA]</scope>
    <source>
        <strain evidence="3 14">BIOML-A1</strain>
        <strain evidence="1 15">BIOML-A25</strain>
        <strain evidence="4 13">BIOML-A4</strain>
        <strain evidence="2 12">BIOML-A5</strain>
    </source>
</reference>
<dbReference type="Proteomes" id="UP000347681">
    <property type="component" value="Unassembled WGS sequence"/>
</dbReference>
<evidence type="ECO:0000313" key="11">
    <source>
        <dbReference type="Proteomes" id="UP000294834"/>
    </source>
</evidence>
<evidence type="ECO:0000313" key="12">
    <source>
        <dbReference type="Proteomes" id="UP000347681"/>
    </source>
</evidence>
<dbReference type="EMBL" id="SLTU01000003">
    <property type="protein sequence ID" value="TDA71943.1"/>
    <property type="molecule type" value="Genomic_DNA"/>
</dbReference>
<accession>A0A1Y4PF56</accession>
<dbReference type="EMBL" id="VVZB01000003">
    <property type="protein sequence ID" value="KAA5384293.1"/>
    <property type="molecule type" value="Genomic_DNA"/>
</dbReference>
<reference evidence="5 16" key="4">
    <citation type="submission" date="2019-11" db="EMBL/GenBank/DDBJ databases">
        <title>Complete genome sequence of Bacteroides dorei DSM 17855.</title>
        <authorList>
            <person name="Russell J.T."/>
        </authorList>
    </citation>
    <scope>NUCLEOTIDE SEQUENCE [LARGE SCALE GENOMIC DNA]</scope>
    <source>
        <strain evidence="5 16">DSM 17855</strain>
    </source>
</reference>
<dbReference type="EMBL" id="VVZV01000002">
    <property type="protein sequence ID" value="KAA5323965.1"/>
    <property type="molecule type" value="Genomic_DNA"/>
</dbReference>
<protein>
    <submittedName>
        <fullName evidence="7">Uncharacterized protein</fullName>
    </submittedName>
</protein>
<dbReference type="Proteomes" id="UP000294527">
    <property type="component" value="Unassembled WGS sequence"/>
</dbReference>
<dbReference type="Proteomes" id="UP000500949">
    <property type="component" value="Chromosome"/>
</dbReference>
<evidence type="ECO:0000313" key="3">
    <source>
        <dbReference type="EMBL" id="KAA5397482.1"/>
    </source>
</evidence>
<evidence type="ECO:0000313" key="14">
    <source>
        <dbReference type="Proteomes" id="UP000481616"/>
    </source>
</evidence>
<evidence type="ECO:0000313" key="7">
    <source>
        <dbReference type="EMBL" id="TDA71943.1"/>
    </source>
</evidence>
<gene>
    <name evidence="6" type="ORF">DWW04_03550</name>
    <name evidence="7" type="ORF">E1I98_24065</name>
    <name evidence="8" type="ORF">E1J06_19735</name>
    <name evidence="4" type="ORF">F2Y51_12210</name>
    <name evidence="3" type="ORF">F2Y58_12245</name>
    <name evidence="2" type="ORF">F2Y61_08400</name>
    <name evidence="1" type="ORF">F2Z07_02675</name>
    <name evidence="5" type="ORF">GKD17_23175</name>
</gene>
<evidence type="ECO:0000313" key="16">
    <source>
        <dbReference type="Proteomes" id="UP000500949"/>
    </source>
</evidence>
<evidence type="ECO:0000313" key="1">
    <source>
        <dbReference type="EMBL" id="KAA5323965.1"/>
    </source>
</evidence>
<dbReference type="Proteomes" id="UP000283678">
    <property type="component" value="Unassembled WGS sequence"/>
</dbReference>
<evidence type="ECO:0000313" key="13">
    <source>
        <dbReference type="Proteomes" id="UP000441162"/>
    </source>
</evidence>
<dbReference type="EMBL" id="SLTX01000002">
    <property type="protein sequence ID" value="TDB03421.1"/>
    <property type="molecule type" value="Genomic_DNA"/>
</dbReference>
<evidence type="ECO:0000313" key="8">
    <source>
        <dbReference type="EMBL" id="TDB03421.1"/>
    </source>
</evidence>
<sequence length="63" mass="6929">MKIKQITFIAYKTLIINNITLLKITFGEISLLLGIGTGLKPAPTQQEKEISFIACNLYSATSL</sequence>
<evidence type="ECO:0000313" key="10">
    <source>
        <dbReference type="Proteomes" id="UP000294527"/>
    </source>
</evidence>
<proteinExistence type="predicted"/>
<dbReference type="AlphaFoldDB" id="A0A1Y4PF56"/>
<reference evidence="6 9" key="1">
    <citation type="submission" date="2018-08" db="EMBL/GenBank/DDBJ databases">
        <title>A genome reference for cultivated species of the human gut microbiota.</title>
        <authorList>
            <person name="Zou Y."/>
            <person name="Xue W."/>
            <person name="Luo G."/>
        </authorList>
    </citation>
    <scope>NUCLEOTIDE SEQUENCE [LARGE SCALE GENOMIC DNA]</scope>
    <source>
        <strain evidence="6 9">AF14-1AC</strain>
    </source>
</reference>
<evidence type="ECO:0000313" key="2">
    <source>
        <dbReference type="EMBL" id="KAA5384293.1"/>
    </source>
</evidence>
<dbReference type="EMBL" id="CP046176">
    <property type="protein sequence ID" value="QJR79063.1"/>
    <property type="molecule type" value="Genomic_DNA"/>
</dbReference>
<dbReference type="EMBL" id="VVZA01000009">
    <property type="protein sequence ID" value="KAA5404737.1"/>
    <property type="molecule type" value="Genomic_DNA"/>
</dbReference>
<evidence type="ECO:0000313" key="4">
    <source>
        <dbReference type="EMBL" id="KAA5404737.1"/>
    </source>
</evidence>
<dbReference type="Proteomes" id="UP000294834">
    <property type="component" value="Unassembled WGS sequence"/>
</dbReference>
<reference evidence="10 11" key="3">
    <citation type="journal article" date="2019" name="Nat. Microbiol.">
        <title>Genomic variation and strain-specific functional adaptation in the human gut microbiome during early life.</title>
        <authorList>
            <person name="Vatanen T."/>
            <person name="Plichta D.R."/>
            <person name="Somani J."/>
            <person name="Munch P.C."/>
            <person name="Arthur T.D."/>
            <person name="Hall A.B."/>
            <person name="Rudolf S."/>
            <person name="Oakeley E.J."/>
            <person name="Ke X."/>
            <person name="Young R.A."/>
            <person name="Haiser H.J."/>
            <person name="Kolde R."/>
            <person name="Yassour M."/>
            <person name="Luopajarvi K."/>
            <person name="Siljander H."/>
            <person name="Virtanen S.M."/>
            <person name="Ilonen J."/>
            <person name="Uibo R."/>
            <person name="Tillmann V."/>
            <person name="Mokurov S."/>
            <person name="Dorshakova N."/>
            <person name="Porter J.A."/>
            <person name="McHardy A.C."/>
            <person name="Lahdesmaki H."/>
            <person name="Vlamakis H."/>
            <person name="Huttenhower C."/>
            <person name="Knip M."/>
            <person name="Xavier R.J."/>
        </authorList>
    </citation>
    <scope>NUCLEOTIDE SEQUENCE [LARGE SCALE GENOMIC DNA]</scope>
    <source>
        <strain evidence="7 10">RJX1047</strain>
        <strain evidence="8 11">RJX1052</strain>
    </source>
</reference>
<evidence type="ECO:0000313" key="9">
    <source>
        <dbReference type="Proteomes" id="UP000283678"/>
    </source>
</evidence>
<dbReference type="EMBL" id="QRZL01000002">
    <property type="protein sequence ID" value="RGV80745.1"/>
    <property type="molecule type" value="Genomic_DNA"/>
</dbReference>
<evidence type="ECO:0000313" key="15">
    <source>
        <dbReference type="Proteomes" id="UP000481700"/>
    </source>
</evidence>
<evidence type="ECO:0000313" key="5">
    <source>
        <dbReference type="EMBL" id="QJR79063.1"/>
    </source>
</evidence>
<organism evidence="7 10">
    <name type="scientific">Phocaeicola dorei</name>
    <dbReference type="NCBI Taxonomy" id="357276"/>
    <lineage>
        <taxon>Bacteria</taxon>
        <taxon>Pseudomonadati</taxon>
        <taxon>Bacteroidota</taxon>
        <taxon>Bacteroidia</taxon>
        <taxon>Bacteroidales</taxon>
        <taxon>Bacteroidaceae</taxon>
        <taxon>Phocaeicola</taxon>
    </lineage>
</organism>
<dbReference type="EMBL" id="VVYY01000009">
    <property type="protein sequence ID" value="KAA5397482.1"/>
    <property type="molecule type" value="Genomic_DNA"/>
</dbReference>
<evidence type="ECO:0000313" key="6">
    <source>
        <dbReference type="EMBL" id="RGV80745.1"/>
    </source>
</evidence>
<name>A0A1Y4PF56_9BACT</name>
<dbReference type="Proteomes" id="UP000481616">
    <property type="component" value="Unassembled WGS sequence"/>
</dbReference>
<dbReference type="Proteomes" id="UP000441162">
    <property type="component" value="Unassembled WGS sequence"/>
</dbReference>
<dbReference type="Proteomes" id="UP000481700">
    <property type="component" value="Unassembled WGS sequence"/>
</dbReference>